<proteinExistence type="predicted"/>
<dbReference type="InterPro" id="IPR013517">
    <property type="entry name" value="FG-GAP"/>
</dbReference>
<gene>
    <name evidence="4" type="ORF">B1199_13470</name>
</gene>
<feature type="region of interest" description="Disordered" evidence="2">
    <location>
        <begin position="488"/>
        <end position="510"/>
    </location>
</feature>
<evidence type="ECO:0000313" key="4">
    <source>
        <dbReference type="EMBL" id="OUL57180.1"/>
    </source>
</evidence>
<dbReference type="OrthoDB" id="7054769at2"/>
<keyword evidence="1 3" id="KW-0732">Signal</keyword>
<evidence type="ECO:0000256" key="2">
    <source>
        <dbReference type="SAM" id="MobiDB-lite"/>
    </source>
</evidence>
<dbReference type="SUPFAM" id="SSF69318">
    <property type="entry name" value="Integrin alpha N-terminal domain"/>
    <property type="match status" value="1"/>
</dbReference>
<keyword evidence="5" id="KW-1185">Reference proteome</keyword>
<accession>A0A244CNH8</accession>
<dbReference type="RefSeq" id="WP_086744640.1">
    <property type="nucleotide sequence ID" value="NZ_MWPV01000004.1"/>
</dbReference>
<dbReference type="Gene3D" id="2.130.10.130">
    <property type="entry name" value="Integrin alpha, N-terminal"/>
    <property type="match status" value="2"/>
</dbReference>
<dbReference type="EMBL" id="MWPV01000004">
    <property type="protein sequence ID" value="OUL57180.1"/>
    <property type="molecule type" value="Genomic_DNA"/>
</dbReference>
<comment type="caution">
    <text evidence="4">The sequence shown here is derived from an EMBL/GenBank/DDBJ whole genome shotgun (WGS) entry which is preliminary data.</text>
</comment>
<dbReference type="Proteomes" id="UP000194841">
    <property type="component" value="Unassembled WGS sequence"/>
</dbReference>
<name>A0A244CNH8_PSEDV</name>
<dbReference type="PANTHER" id="PTHR46580">
    <property type="entry name" value="SENSOR KINASE-RELATED"/>
    <property type="match status" value="1"/>
</dbReference>
<feature type="signal peptide" evidence="3">
    <location>
        <begin position="1"/>
        <end position="24"/>
    </location>
</feature>
<dbReference type="Pfam" id="PF13517">
    <property type="entry name" value="FG-GAP_3"/>
    <property type="match status" value="2"/>
</dbReference>
<evidence type="ECO:0000313" key="5">
    <source>
        <dbReference type="Proteomes" id="UP000194841"/>
    </source>
</evidence>
<dbReference type="InterPro" id="IPR028994">
    <property type="entry name" value="Integrin_alpha_N"/>
</dbReference>
<evidence type="ECO:0000256" key="3">
    <source>
        <dbReference type="SAM" id="SignalP"/>
    </source>
</evidence>
<dbReference type="PANTHER" id="PTHR46580:SF4">
    <property type="entry name" value="ATP_GTP-BINDING PROTEIN"/>
    <property type="match status" value="1"/>
</dbReference>
<evidence type="ECO:0008006" key="6">
    <source>
        <dbReference type="Google" id="ProtNLM"/>
    </source>
</evidence>
<organism evidence="4 5">
    <name type="scientific">Pseudoalteromonas ulvae</name>
    <dbReference type="NCBI Taxonomy" id="107327"/>
    <lineage>
        <taxon>Bacteria</taxon>
        <taxon>Pseudomonadati</taxon>
        <taxon>Pseudomonadota</taxon>
        <taxon>Gammaproteobacteria</taxon>
        <taxon>Alteromonadales</taxon>
        <taxon>Pseudoalteromonadaceae</taxon>
        <taxon>Pseudoalteromonas</taxon>
    </lineage>
</organism>
<evidence type="ECO:0000256" key="1">
    <source>
        <dbReference type="ARBA" id="ARBA00022729"/>
    </source>
</evidence>
<sequence length="510" mass="57091">MTLNKFAVLMCCASSLMVCSHLSAKTQTEIEFERYQLTSEYDLSGKLFYLHQTKQPQHVLISSTKEERTIINVFSNLESTKTNQATSFALPSNSLFFSSGQLANHSSESLLVMTATELLSVDIQSGKTQLLTEIDSFYAPHNSALASFGEFAQDVNGDGLVDVLTANFEQVNIYLQQADGQFKQQKIAFIPEQNIKQRSITVSEPESFSIDVNGDERLDLAFVQGDQLILFTQLAQGDFSPESITVPFHAGVLSQQEYQRIRRDDDDMSALTSLEHLIDLDGDKLVDLVTKKSEKGGMFGGDTQYQIRFGQLNKQQLMFAQQPEITLKPKGQSQLEFNDLNNDGLLDYAMFSMELGVGSVMSLVSGSLDADMFIHRMHTKRQFSEKPDYDTEIEVLVNTDTGRGGRTAFELADFDGDGLKDLFIQTDDDEFRIHKGEAERLFAKKKSKYTVALPKNGSLIETQDFNQDGKADILIRFEKQDGKQQAKSMALWLSKSSERNEVQSSAQSAE</sequence>
<feature type="chain" id="PRO_5012512459" description="VCBS repeat-containing protein" evidence="3">
    <location>
        <begin position="25"/>
        <end position="510"/>
    </location>
</feature>
<protein>
    <recommendedName>
        <fullName evidence="6">VCBS repeat-containing protein</fullName>
    </recommendedName>
</protein>
<reference evidence="4 5" key="1">
    <citation type="submission" date="2017-02" db="EMBL/GenBank/DDBJ databases">
        <title>Pseudoalteromonas ulvae TC14 Genome.</title>
        <authorList>
            <person name="Molmeret M."/>
        </authorList>
    </citation>
    <scope>NUCLEOTIDE SEQUENCE [LARGE SCALE GENOMIC DNA]</scope>
    <source>
        <strain evidence="4">TC14</strain>
    </source>
</reference>
<dbReference type="AlphaFoldDB" id="A0A244CNH8"/>